<gene>
    <name evidence="3" type="ordered locus">KRH_00820</name>
</gene>
<dbReference type="KEGG" id="krh:KRH_00820"/>
<dbReference type="PROSITE" id="PS51257">
    <property type="entry name" value="PROKAR_LIPOPROTEIN"/>
    <property type="match status" value="1"/>
</dbReference>
<proteinExistence type="predicted"/>
<dbReference type="Proteomes" id="UP000008838">
    <property type="component" value="Chromosome"/>
</dbReference>
<organism evidence="3 4">
    <name type="scientific">Kocuria rhizophila (strain ATCC 9341 / DSM 348 / NBRC 103217 / DC2201)</name>
    <dbReference type="NCBI Taxonomy" id="378753"/>
    <lineage>
        <taxon>Bacteria</taxon>
        <taxon>Bacillati</taxon>
        <taxon>Actinomycetota</taxon>
        <taxon>Actinomycetes</taxon>
        <taxon>Micrococcales</taxon>
        <taxon>Micrococcaceae</taxon>
        <taxon>Kocuria</taxon>
    </lineage>
</organism>
<dbReference type="EMBL" id="AP009152">
    <property type="protein sequence ID" value="BAG28429.1"/>
    <property type="molecule type" value="Genomic_DNA"/>
</dbReference>
<accession>B2GJT0</accession>
<evidence type="ECO:0000256" key="1">
    <source>
        <dbReference type="SAM" id="MobiDB-lite"/>
    </source>
</evidence>
<feature type="chain" id="PRO_5039505802" evidence="2">
    <location>
        <begin position="32"/>
        <end position="98"/>
    </location>
</feature>
<reference evidence="3 4" key="1">
    <citation type="journal article" date="2008" name="J. Bacteriol.">
        <title>Complete genome sequence of the soil actinomycete Kocuria rhizophila.</title>
        <authorList>
            <person name="Takarada H."/>
            <person name="Sekine M."/>
            <person name="Kosugi H."/>
            <person name="Matsuo Y."/>
            <person name="Fujisawa T."/>
            <person name="Omata S."/>
            <person name="Kishi E."/>
            <person name="Shimizu A."/>
            <person name="Tsukatani N."/>
            <person name="Tanikawa S."/>
            <person name="Fujita N."/>
            <person name="Harayama S."/>
        </authorList>
    </citation>
    <scope>NUCLEOTIDE SEQUENCE [LARGE SCALE GENOMIC DNA]</scope>
    <source>
        <strain evidence="4">ATCC 9341 / DSM 348 / NBRC 103217 / DC2201</strain>
    </source>
</reference>
<keyword evidence="4" id="KW-1185">Reference proteome</keyword>
<dbReference type="STRING" id="378753.KRH_00820"/>
<protein>
    <submittedName>
        <fullName evidence="3">Uncharacterized protein</fullName>
    </submittedName>
</protein>
<evidence type="ECO:0000256" key="2">
    <source>
        <dbReference type="SAM" id="SignalP"/>
    </source>
</evidence>
<evidence type="ECO:0000313" key="3">
    <source>
        <dbReference type="EMBL" id="BAG28429.1"/>
    </source>
</evidence>
<keyword evidence="2" id="KW-0732">Signal</keyword>
<evidence type="ECO:0000313" key="4">
    <source>
        <dbReference type="Proteomes" id="UP000008838"/>
    </source>
</evidence>
<dbReference type="HOGENOM" id="CLU_2330062_0_0_11"/>
<feature type="region of interest" description="Disordered" evidence="1">
    <location>
        <begin position="30"/>
        <end position="57"/>
    </location>
</feature>
<sequence length="98" mass="9780">MPSPSVRRRPVPLTVAALGATALLLSGCAQGGGAAASSSGSPAEETTPSVKEVSHLDPRAVVSYDGGLLSVDTESGEVVEDVKQDGFLRLNNAGMGGT</sequence>
<name>B2GJT0_KOCRD</name>
<dbReference type="AlphaFoldDB" id="B2GJT0"/>
<feature type="signal peptide" evidence="2">
    <location>
        <begin position="1"/>
        <end position="31"/>
    </location>
</feature>